<dbReference type="InterPro" id="IPR041484">
    <property type="entry name" value="TetR_C_25"/>
</dbReference>
<reference evidence="4" key="1">
    <citation type="submission" date="2024-05" db="EMBL/GenBank/DDBJ databases">
        <title>Draft genome assemblies of 36 bacteria isolated from hibernating arctic ground squirrels.</title>
        <authorList>
            <person name="McKee H."/>
            <person name="Mullen L."/>
            <person name="Drown D.M."/>
            <person name="Duddleston K.N."/>
        </authorList>
    </citation>
    <scope>NUCLEOTIDE SEQUENCE</scope>
    <source>
        <strain evidence="4">AR004</strain>
    </source>
</reference>
<dbReference type="InterPro" id="IPR036271">
    <property type="entry name" value="Tet_transcr_reg_TetR-rel_C_sf"/>
</dbReference>
<accession>A0AAU8N457</accession>
<evidence type="ECO:0000313" key="4">
    <source>
        <dbReference type="EMBL" id="XCP82564.1"/>
    </source>
</evidence>
<organism evidence="4">
    <name type="scientific">Actinomyces timonensis</name>
    <dbReference type="NCBI Taxonomy" id="1288391"/>
    <lineage>
        <taxon>Bacteria</taxon>
        <taxon>Bacillati</taxon>
        <taxon>Actinomycetota</taxon>
        <taxon>Actinomycetes</taxon>
        <taxon>Actinomycetales</taxon>
        <taxon>Actinomycetaceae</taxon>
        <taxon>Actinomyces</taxon>
    </lineage>
</organism>
<feature type="DNA-binding region" description="H-T-H motif" evidence="2">
    <location>
        <begin position="38"/>
        <end position="57"/>
    </location>
</feature>
<dbReference type="SUPFAM" id="SSF48498">
    <property type="entry name" value="Tetracyclin repressor-like, C-terminal domain"/>
    <property type="match status" value="1"/>
</dbReference>
<dbReference type="InterPro" id="IPR050109">
    <property type="entry name" value="HTH-type_TetR-like_transc_reg"/>
</dbReference>
<dbReference type="EMBL" id="CP159989">
    <property type="protein sequence ID" value="XCP82564.1"/>
    <property type="molecule type" value="Genomic_DNA"/>
</dbReference>
<protein>
    <submittedName>
        <fullName evidence="4">TetR family transcriptional regulator</fullName>
    </submittedName>
</protein>
<name>A0AAU8N457_9ACTO</name>
<dbReference type="InterPro" id="IPR001647">
    <property type="entry name" value="HTH_TetR"/>
</dbReference>
<dbReference type="PROSITE" id="PS50977">
    <property type="entry name" value="HTH_TETR_2"/>
    <property type="match status" value="1"/>
</dbReference>
<dbReference type="RefSeq" id="WP_366180804.1">
    <property type="nucleotide sequence ID" value="NZ_CP159989.1"/>
</dbReference>
<dbReference type="GO" id="GO:0000976">
    <property type="term" value="F:transcription cis-regulatory region binding"/>
    <property type="evidence" value="ECO:0007669"/>
    <property type="project" value="TreeGrafter"/>
</dbReference>
<dbReference type="GO" id="GO:0003700">
    <property type="term" value="F:DNA-binding transcription factor activity"/>
    <property type="evidence" value="ECO:0007669"/>
    <property type="project" value="TreeGrafter"/>
</dbReference>
<keyword evidence="1 2" id="KW-0238">DNA-binding</keyword>
<evidence type="ECO:0000256" key="2">
    <source>
        <dbReference type="PROSITE-ProRule" id="PRU00335"/>
    </source>
</evidence>
<dbReference type="AlphaFoldDB" id="A0AAU8N457"/>
<evidence type="ECO:0000259" key="3">
    <source>
        <dbReference type="PROSITE" id="PS50977"/>
    </source>
</evidence>
<evidence type="ECO:0000256" key="1">
    <source>
        <dbReference type="ARBA" id="ARBA00023125"/>
    </source>
</evidence>
<gene>
    <name evidence="4" type="ORF">ABXS69_01190</name>
</gene>
<feature type="domain" description="HTH tetR-type" evidence="3">
    <location>
        <begin position="16"/>
        <end position="75"/>
    </location>
</feature>
<dbReference type="PANTHER" id="PTHR30055:SF146">
    <property type="entry name" value="HTH-TYPE TRANSCRIPTIONAL DUAL REGULATOR CECR"/>
    <property type="match status" value="1"/>
</dbReference>
<dbReference type="PANTHER" id="PTHR30055">
    <property type="entry name" value="HTH-TYPE TRANSCRIPTIONAL REGULATOR RUTR"/>
    <property type="match status" value="1"/>
</dbReference>
<sequence length="226" mass="24192">MRSAEDRKEAPRQQDLTAVARIRTAAMARFAADGFSAGLRTIAADAGVTAGLITHHFGSKDGLRRACDAEVLRQMDEVKRDSVIMGGPADLLAHLTQVEEYLPACAYALRSLADGGELARALMESFVAETAALLADGVASGTITPSPDDTARARYLVYAEAGALLLYLNYEAPDPGDIQAAVRDYCARYTPISIALYSRPLFTDPSMFTAYLDSATPPNDTPQEDA</sequence>
<proteinExistence type="predicted"/>
<dbReference type="SUPFAM" id="SSF46689">
    <property type="entry name" value="Homeodomain-like"/>
    <property type="match status" value="1"/>
</dbReference>
<dbReference type="Gene3D" id="1.10.357.10">
    <property type="entry name" value="Tetracycline Repressor, domain 2"/>
    <property type="match status" value="1"/>
</dbReference>
<dbReference type="Pfam" id="PF00440">
    <property type="entry name" value="TetR_N"/>
    <property type="match status" value="1"/>
</dbReference>
<dbReference type="InterPro" id="IPR009057">
    <property type="entry name" value="Homeodomain-like_sf"/>
</dbReference>
<dbReference type="Pfam" id="PF17933">
    <property type="entry name" value="TetR_C_25"/>
    <property type="match status" value="1"/>
</dbReference>